<dbReference type="Gene3D" id="3.40.50.1980">
    <property type="entry name" value="Nitrogenase molybdenum iron protein domain"/>
    <property type="match status" value="2"/>
</dbReference>
<sequence>MKKFFSLLLCLSMIALALPAFAGEAASETITISTLNGNRETMELAVPYDPQRIAVLDMASLDILDRLGVGDRVVGSATTALDYLQAYVTNEEIANLGTIKEADLEAVMASEPDVIFIGGRLSASYDALSEIAPVIYLATDAEIGVVESVRQNATTIASLFGLEAEVDALMADFDARIAALAAFAEGQNAIVGLCTSGSFNVLGSDGRCSMISVEIGFDNLGDGDVTSTHGNESSFELIVELNPDYIFVLDRDAAIATEGAKLAQEIVENELVMETDAYKNGHIVYLAHPTVWYTAEGGITALDIMLQDLESALGVSAAAAE</sequence>
<evidence type="ECO:0000256" key="2">
    <source>
        <dbReference type="ARBA" id="ARBA00008814"/>
    </source>
</evidence>
<dbReference type="Proteomes" id="UP000886884">
    <property type="component" value="Unassembled WGS sequence"/>
</dbReference>
<reference evidence="7" key="2">
    <citation type="journal article" date="2021" name="PeerJ">
        <title>Extensive microbial diversity within the chicken gut microbiome revealed by metagenomics and culture.</title>
        <authorList>
            <person name="Gilroy R."/>
            <person name="Ravi A."/>
            <person name="Getino M."/>
            <person name="Pursley I."/>
            <person name="Horton D.L."/>
            <person name="Alikhan N.F."/>
            <person name="Baker D."/>
            <person name="Gharbi K."/>
            <person name="Hall N."/>
            <person name="Watson M."/>
            <person name="Adriaenssens E.M."/>
            <person name="Foster-Nyarko E."/>
            <person name="Jarju S."/>
            <person name="Secka A."/>
            <person name="Antonio M."/>
            <person name="Oren A."/>
            <person name="Chaudhuri R.R."/>
            <person name="La Ragione R."/>
            <person name="Hildebrand F."/>
            <person name="Pallen M.J."/>
        </authorList>
    </citation>
    <scope>NUCLEOTIDE SEQUENCE</scope>
    <source>
        <strain evidence="7">CHK183-6373</strain>
    </source>
</reference>
<dbReference type="PANTHER" id="PTHR30532:SF28">
    <property type="entry name" value="PETROBACTIN-BINDING PROTEIN YCLQ"/>
    <property type="match status" value="1"/>
</dbReference>
<reference evidence="7" key="1">
    <citation type="submission" date="2020-10" db="EMBL/GenBank/DDBJ databases">
        <authorList>
            <person name="Gilroy R."/>
        </authorList>
    </citation>
    <scope>NUCLEOTIDE SEQUENCE</scope>
    <source>
        <strain evidence="7">CHK183-6373</strain>
    </source>
</reference>
<dbReference type="GO" id="GO:1901678">
    <property type="term" value="P:iron coordination entity transport"/>
    <property type="evidence" value="ECO:0007669"/>
    <property type="project" value="UniProtKB-ARBA"/>
</dbReference>
<dbReference type="EMBL" id="DVOT01000156">
    <property type="protein sequence ID" value="HIV28069.1"/>
    <property type="molecule type" value="Genomic_DNA"/>
</dbReference>
<keyword evidence="4 5" id="KW-0732">Signal</keyword>
<evidence type="ECO:0000256" key="5">
    <source>
        <dbReference type="SAM" id="SignalP"/>
    </source>
</evidence>
<evidence type="ECO:0000256" key="1">
    <source>
        <dbReference type="ARBA" id="ARBA00004196"/>
    </source>
</evidence>
<dbReference type="SUPFAM" id="SSF53807">
    <property type="entry name" value="Helical backbone' metal receptor"/>
    <property type="match status" value="1"/>
</dbReference>
<evidence type="ECO:0000256" key="4">
    <source>
        <dbReference type="ARBA" id="ARBA00022729"/>
    </source>
</evidence>
<dbReference type="PANTHER" id="PTHR30532">
    <property type="entry name" value="IRON III DICITRATE-BINDING PERIPLASMIC PROTEIN"/>
    <property type="match status" value="1"/>
</dbReference>
<feature type="chain" id="PRO_5039422985" evidence="5">
    <location>
        <begin position="23"/>
        <end position="321"/>
    </location>
</feature>
<evidence type="ECO:0000313" key="8">
    <source>
        <dbReference type="Proteomes" id="UP000886884"/>
    </source>
</evidence>
<keyword evidence="3" id="KW-0813">Transport</keyword>
<comment type="subcellular location">
    <subcellularLocation>
        <location evidence="1">Cell envelope</location>
    </subcellularLocation>
</comment>
<dbReference type="InterPro" id="IPR002491">
    <property type="entry name" value="ABC_transptr_periplasmic_BD"/>
</dbReference>
<comment type="caution">
    <text evidence="7">The sequence shown here is derived from an EMBL/GenBank/DDBJ whole genome shotgun (WGS) entry which is preliminary data.</text>
</comment>
<dbReference type="AlphaFoldDB" id="A0A9D1P9J4"/>
<dbReference type="InterPro" id="IPR051313">
    <property type="entry name" value="Bact_iron-sidero_bind"/>
</dbReference>
<gene>
    <name evidence="7" type="ORF">IAA64_08870</name>
</gene>
<evidence type="ECO:0000256" key="3">
    <source>
        <dbReference type="ARBA" id="ARBA00022448"/>
    </source>
</evidence>
<feature type="domain" description="Fe/B12 periplasmic-binding" evidence="6">
    <location>
        <begin position="52"/>
        <end position="317"/>
    </location>
</feature>
<name>A0A9D1P9J4_9FIRM</name>
<dbReference type="Pfam" id="PF01497">
    <property type="entry name" value="Peripla_BP_2"/>
    <property type="match status" value="1"/>
</dbReference>
<comment type="similarity">
    <text evidence="2">Belongs to the bacterial solute-binding protein 8 family.</text>
</comment>
<dbReference type="GO" id="GO:0030288">
    <property type="term" value="C:outer membrane-bounded periplasmic space"/>
    <property type="evidence" value="ECO:0007669"/>
    <property type="project" value="TreeGrafter"/>
</dbReference>
<organism evidence="7 8">
    <name type="scientific">Candidatus Ornithocaccomicrobium faecavium</name>
    <dbReference type="NCBI Taxonomy" id="2840890"/>
    <lineage>
        <taxon>Bacteria</taxon>
        <taxon>Bacillati</taxon>
        <taxon>Bacillota</taxon>
        <taxon>Clostridia</taxon>
        <taxon>Candidatus Ornithocaccomicrobium</taxon>
    </lineage>
</organism>
<dbReference type="PROSITE" id="PS50983">
    <property type="entry name" value="FE_B12_PBP"/>
    <property type="match status" value="1"/>
</dbReference>
<feature type="signal peptide" evidence="5">
    <location>
        <begin position="1"/>
        <end position="22"/>
    </location>
</feature>
<evidence type="ECO:0000259" key="6">
    <source>
        <dbReference type="PROSITE" id="PS50983"/>
    </source>
</evidence>
<evidence type="ECO:0000313" key="7">
    <source>
        <dbReference type="EMBL" id="HIV28069.1"/>
    </source>
</evidence>
<protein>
    <submittedName>
        <fullName evidence="7">ABC transporter substrate-binding protein</fullName>
    </submittedName>
</protein>
<proteinExistence type="inferred from homology"/>
<accession>A0A9D1P9J4</accession>